<evidence type="ECO:0000313" key="2">
    <source>
        <dbReference type="EMBL" id="TKD08982.1"/>
    </source>
</evidence>
<accession>A0A4U1JDR6</accession>
<comment type="caution">
    <text evidence="2">The sequence shown here is derived from an EMBL/GenBank/DDBJ whole genome shotgun (WGS) entry which is preliminary data.</text>
</comment>
<name>A0A4U1JDR6_9BACT</name>
<evidence type="ECO:0000313" key="3">
    <source>
        <dbReference type="Proteomes" id="UP000309215"/>
    </source>
</evidence>
<organism evidence="2 3">
    <name type="scientific">Polyangium fumosum</name>
    <dbReference type="NCBI Taxonomy" id="889272"/>
    <lineage>
        <taxon>Bacteria</taxon>
        <taxon>Pseudomonadati</taxon>
        <taxon>Myxococcota</taxon>
        <taxon>Polyangia</taxon>
        <taxon>Polyangiales</taxon>
        <taxon>Polyangiaceae</taxon>
        <taxon>Polyangium</taxon>
    </lineage>
</organism>
<evidence type="ECO:0000256" key="1">
    <source>
        <dbReference type="SAM" id="MobiDB-lite"/>
    </source>
</evidence>
<feature type="compositionally biased region" description="Pro residues" evidence="1">
    <location>
        <begin position="25"/>
        <end position="64"/>
    </location>
</feature>
<protein>
    <submittedName>
        <fullName evidence="2">Uncharacterized protein</fullName>
    </submittedName>
</protein>
<dbReference type="Proteomes" id="UP000309215">
    <property type="component" value="Unassembled WGS sequence"/>
</dbReference>
<feature type="compositionally biased region" description="Low complexity" evidence="1">
    <location>
        <begin position="65"/>
        <end position="75"/>
    </location>
</feature>
<keyword evidence="3" id="KW-1185">Reference proteome</keyword>
<feature type="region of interest" description="Disordered" evidence="1">
    <location>
        <begin position="160"/>
        <end position="201"/>
    </location>
</feature>
<feature type="region of interest" description="Disordered" evidence="1">
    <location>
        <begin position="1"/>
        <end position="111"/>
    </location>
</feature>
<gene>
    <name evidence="2" type="ORF">E8A74_14475</name>
</gene>
<sequence>MPQHAPQSIGHVSQLSPPLHVLSPQPTPPPELAVDEAPPPPAPCPAPPVLVPPAPPPPAPPALPAPLLAGPLCTPAEPPSPSSGASPSSVPPMTPVQAPSASKERSARDAVTKAERICMRRFYAGRGARLYREHARLRTLRAVSVCRRRIFPTRERLLRSARGGKPRAWGRDLSHASAAPDPDRAPADQLPARGPARYAHL</sequence>
<reference evidence="2 3" key="1">
    <citation type="submission" date="2019-04" db="EMBL/GenBank/DDBJ databases">
        <authorList>
            <person name="Li Y."/>
            <person name="Wang J."/>
        </authorList>
    </citation>
    <scope>NUCLEOTIDE SEQUENCE [LARGE SCALE GENOMIC DNA]</scope>
    <source>
        <strain evidence="2 3">DSM 14668</strain>
    </source>
</reference>
<proteinExistence type="predicted"/>
<dbReference type="EMBL" id="SSMQ01000012">
    <property type="protein sequence ID" value="TKD08982.1"/>
    <property type="molecule type" value="Genomic_DNA"/>
</dbReference>
<dbReference type="AlphaFoldDB" id="A0A4U1JDR6"/>
<feature type="compositionally biased region" description="Basic and acidic residues" evidence="1">
    <location>
        <begin position="102"/>
        <end position="111"/>
    </location>
</feature>